<dbReference type="Proteomes" id="UP000516404">
    <property type="component" value="Chromosome"/>
</dbReference>
<evidence type="ECO:0008006" key="3">
    <source>
        <dbReference type="Google" id="ProtNLM"/>
    </source>
</evidence>
<evidence type="ECO:0000313" key="1">
    <source>
        <dbReference type="EMBL" id="QNV38716.1"/>
    </source>
</evidence>
<dbReference type="KEGG" id="rter:IDM49_05605"/>
<evidence type="ECO:0000313" key="2">
    <source>
        <dbReference type="Proteomes" id="UP000516404"/>
    </source>
</evidence>
<dbReference type="EMBL" id="CP061539">
    <property type="protein sequence ID" value="QNV38716.1"/>
    <property type="molecule type" value="Genomic_DNA"/>
</dbReference>
<keyword evidence="2" id="KW-1185">Reference proteome</keyword>
<name>A0A7H2BGC0_9MICC</name>
<gene>
    <name evidence="1" type="ORF">IDM49_05605</name>
</gene>
<dbReference type="AlphaFoldDB" id="A0A7H2BGC0"/>
<proteinExistence type="predicted"/>
<dbReference type="RefSeq" id="WP_190725312.1">
    <property type="nucleotide sequence ID" value="NZ_CP061539.1"/>
</dbReference>
<protein>
    <recommendedName>
        <fullName evidence="3">Minor tail protein</fullName>
    </recommendedName>
</protein>
<sequence>MGWKVYALRTLTGEVGSRYDPVDANWSITLNKIEDFSVTIKKRALLNRERLWFSPWGGGVLMTYTDAFGREEPIVAGPIIDYGYETVDELTFECAGIRSIFEHRTVEKNLEYKAMTYGDIAWALVQHGMDKIGGQLPITHGVPAEPGRYQRTYEAWNLANNQIDKRLTELSEVIMGPDIMFRPRWADDSHTRIVWVLMHGTSLSTSIPQQFTPDFDTTVPVADIGLPSIASSAAMLTNRVWVTGAGEGEGIERVKSENFDTVRAGYPFLETVQSNSDVKSSLSLQQKADGALLAGRSMIDQVTFTVRANSRKHPVTSYFVGDTANVTLEGWLNIPDGMRSMKILRANGDLSDAVQLAFQEGVWQ</sequence>
<accession>A0A7H2BGC0</accession>
<organism evidence="1 2">
    <name type="scientific">Rothia terrae</name>
    <dbReference type="NCBI Taxonomy" id="396015"/>
    <lineage>
        <taxon>Bacteria</taxon>
        <taxon>Bacillati</taxon>
        <taxon>Actinomycetota</taxon>
        <taxon>Actinomycetes</taxon>
        <taxon>Micrococcales</taxon>
        <taxon>Micrococcaceae</taxon>
        <taxon>Rothia</taxon>
    </lineage>
</organism>
<reference evidence="1 2" key="1">
    <citation type="submission" date="2020-09" db="EMBL/GenBank/DDBJ databases">
        <title>Investigation of environmental microbes.</title>
        <authorList>
            <person name="Ou Y."/>
            <person name="Kang Q."/>
        </authorList>
    </citation>
    <scope>NUCLEOTIDE SEQUENCE [LARGE SCALE GENOMIC DNA]</scope>
    <source>
        <strain evidence="1 2">KJZ-14</strain>
    </source>
</reference>
<dbReference type="GeneID" id="96623704"/>